<reference evidence="1" key="1">
    <citation type="submission" date="2023-10" db="EMBL/GenBank/DDBJ databases">
        <title>Genome assembly of Pristionchus species.</title>
        <authorList>
            <person name="Yoshida K."/>
            <person name="Sommer R.J."/>
        </authorList>
    </citation>
    <scope>NUCLEOTIDE SEQUENCE</scope>
    <source>
        <strain evidence="1">RS0144</strain>
    </source>
</reference>
<comment type="caution">
    <text evidence="1">The sequence shown here is derived from an EMBL/GenBank/DDBJ whole genome shotgun (WGS) entry which is preliminary data.</text>
</comment>
<organism evidence="1 2">
    <name type="scientific">Pristionchus entomophagus</name>
    <dbReference type="NCBI Taxonomy" id="358040"/>
    <lineage>
        <taxon>Eukaryota</taxon>
        <taxon>Metazoa</taxon>
        <taxon>Ecdysozoa</taxon>
        <taxon>Nematoda</taxon>
        <taxon>Chromadorea</taxon>
        <taxon>Rhabditida</taxon>
        <taxon>Rhabditina</taxon>
        <taxon>Diplogasteromorpha</taxon>
        <taxon>Diplogasteroidea</taxon>
        <taxon>Neodiplogasteridae</taxon>
        <taxon>Pristionchus</taxon>
    </lineage>
</organism>
<name>A0AAV5TXW6_9BILA</name>
<evidence type="ECO:0000313" key="1">
    <source>
        <dbReference type="EMBL" id="GMS99380.1"/>
    </source>
</evidence>
<feature type="non-terminal residue" evidence="1">
    <location>
        <position position="1"/>
    </location>
</feature>
<dbReference type="InterPro" id="IPR042089">
    <property type="entry name" value="Peptidase_M13_dom_2"/>
</dbReference>
<dbReference type="AlphaFoldDB" id="A0AAV5TXW6"/>
<protein>
    <submittedName>
        <fullName evidence="1">Uncharacterized protein</fullName>
    </submittedName>
</protein>
<accession>A0AAV5TXW6</accession>
<dbReference type="Gene3D" id="1.10.1380.10">
    <property type="entry name" value="Neutral endopeptidase , domain2"/>
    <property type="match status" value="1"/>
</dbReference>
<dbReference type="Proteomes" id="UP001432027">
    <property type="component" value="Unassembled WGS sequence"/>
</dbReference>
<keyword evidence="2" id="KW-1185">Reference proteome</keyword>
<evidence type="ECO:0000313" key="2">
    <source>
        <dbReference type="Proteomes" id="UP001432027"/>
    </source>
</evidence>
<sequence>ALAPISKTVDGSFRALAMEVDMLALLSADIAFGTIPSRTVNNYLYMIALDSNYLPPLPNSASSRLNGFRRTKSSINRKIRHDPKRRDPMGMAVVMDFTADESRCLRLTNAFMMWANTRLFVDTKYPTAKDKQAVRDHTNSIIRSILVAFRA</sequence>
<dbReference type="EMBL" id="BTSX01000005">
    <property type="protein sequence ID" value="GMS99380.1"/>
    <property type="molecule type" value="Genomic_DNA"/>
</dbReference>
<proteinExistence type="predicted"/>
<gene>
    <name evidence="1" type="ORF">PENTCL1PPCAC_21555</name>
</gene>